<dbReference type="PROSITE" id="PS51725">
    <property type="entry name" value="ABM"/>
    <property type="match status" value="1"/>
</dbReference>
<gene>
    <name evidence="2" type="ORF">GTQ34_14560</name>
</gene>
<comment type="caution">
    <text evidence="2">The sequence shown here is derived from an EMBL/GenBank/DDBJ whole genome shotgun (WGS) entry which is preliminary data.</text>
</comment>
<protein>
    <recommendedName>
        <fullName evidence="1">ABM domain-containing protein</fullName>
    </recommendedName>
</protein>
<accession>A0A964TDW6</accession>
<dbReference type="InterPro" id="IPR007138">
    <property type="entry name" value="ABM_dom"/>
</dbReference>
<sequence length="110" mass="13679">MTKKVFAYIWEYIVKEEYMTEFEKVYGPEGDWVQLFRKGKGYFATDLDQDMHSTNRFLTVDYWNTKEDRDNFHKKYSKEFLELDKHCERFTEQERLIGDFDTTMNRYYKM</sequence>
<dbReference type="RefSeq" id="WP_166524545.1">
    <property type="nucleotide sequence ID" value="NZ_JAAABI010000006.1"/>
</dbReference>
<dbReference type="InterPro" id="IPR011008">
    <property type="entry name" value="Dimeric_a/b-barrel"/>
</dbReference>
<reference evidence="2" key="1">
    <citation type="submission" date="2020-01" db="EMBL/GenBank/DDBJ databases">
        <title>Muricauda ochracea sp. nov., isolated from a tidal flat of Garorim bay in Korea.</title>
        <authorList>
            <person name="Kim D."/>
            <person name="Yoo Y."/>
            <person name="Kim J.-J."/>
        </authorList>
    </citation>
    <scope>NUCLEOTIDE SEQUENCE</scope>
    <source>
        <strain evidence="2">JGD-17</strain>
    </source>
</reference>
<dbReference type="Gene3D" id="3.30.70.100">
    <property type="match status" value="1"/>
</dbReference>
<evidence type="ECO:0000313" key="3">
    <source>
        <dbReference type="Proteomes" id="UP000667650"/>
    </source>
</evidence>
<dbReference type="AlphaFoldDB" id="A0A964TDW6"/>
<proteinExistence type="predicted"/>
<dbReference type="Proteomes" id="UP000667650">
    <property type="component" value="Unassembled WGS sequence"/>
</dbReference>
<name>A0A964TDW6_9FLAO</name>
<dbReference type="EMBL" id="JAAABI010000006">
    <property type="protein sequence ID" value="NAY93135.1"/>
    <property type="molecule type" value="Genomic_DNA"/>
</dbReference>
<organism evidence="2 3">
    <name type="scientific">Flagellimonas ochracea</name>
    <dbReference type="NCBI Taxonomy" id="2696472"/>
    <lineage>
        <taxon>Bacteria</taxon>
        <taxon>Pseudomonadati</taxon>
        <taxon>Bacteroidota</taxon>
        <taxon>Flavobacteriia</taxon>
        <taxon>Flavobacteriales</taxon>
        <taxon>Flavobacteriaceae</taxon>
        <taxon>Flagellimonas</taxon>
    </lineage>
</organism>
<evidence type="ECO:0000259" key="1">
    <source>
        <dbReference type="PROSITE" id="PS51725"/>
    </source>
</evidence>
<keyword evidence="3" id="KW-1185">Reference proteome</keyword>
<dbReference type="SUPFAM" id="SSF54909">
    <property type="entry name" value="Dimeric alpha+beta barrel"/>
    <property type="match status" value="1"/>
</dbReference>
<evidence type="ECO:0000313" key="2">
    <source>
        <dbReference type="EMBL" id="NAY93135.1"/>
    </source>
</evidence>
<feature type="domain" description="ABM" evidence="1">
    <location>
        <begin position="6"/>
        <end position="100"/>
    </location>
</feature>